<comment type="caution">
    <text evidence="1">The sequence shown here is derived from an EMBL/GenBank/DDBJ whole genome shotgun (WGS) entry which is preliminary data.</text>
</comment>
<sequence length="200" mass="22545">MGIGRTSQGAKSIRVKWIYKTKLNKDGNLDKYKVRLVVKGYKQELGVDHKEKKYVLEILDKFKMKDCNSVCNPTEYGLKLMKDGGKKINATLYKQIIGSLMHLTSTRPDMYGVSLISRYMENPIENHLSAAKSFFRYLKGTVDFGIFYAAGTKGNLIGFSDSDFAGDLNDRKSTSGFVFLMSCGAVSWSSKTTNCYLIEY</sequence>
<proteinExistence type="predicted"/>
<dbReference type="AlphaFoldDB" id="A0A6A6L1D4"/>
<gene>
    <name evidence="1" type="ORF">GH714_031724</name>
</gene>
<evidence type="ECO:0008006" key="3">
    <source>
        <dbReference type="Google" id="ProtNLM"/>
    </source>
</evidence>
<evidence type="ECO:0000313" key="2">
    <source>
        <dbReference type="Proteomes" id="UP000467840"/>
    </source>
</evidence>
<evidence type="ECO:0000313" key="1">
    <source>
        <dbReference type="EMBL" id="KAF2295150.1"/>
    </source>
</evidence>
<keyword evidence="2" id="KW-1185">Reference proteome</keyword>
<dbReference type="Proteomes" id="UP000467840">
    <property type="component" value="Chromosome 7"/>
</dbReference>
<accession>A0A6A6L1D4</accession>
<dbReference type="PANTHER" id="PTHR11439:SF517">
    <property type="entry name" value="CYSTEINE-RICH RLK (RECEPTOR-LIKE PROTEIN KINASE) 8"/>
    <property type="match status" value="1"/>
</dbReference>
<dbReference type="EMBL" id="JAAGAX010000013">
    <property type="protein sequence ID" value="KAF2295150.1"/>
    <property type="molecule type" value="Genomic_DNA"/>
</dbReference>
<organism evidence="1 2">
    <name type="scientific">Hevea brasiliensis</name>
    <name type="common">Para rubber tree</name>
    <name type="synonym">Siphonia brasiliensis</name>
    <dbReference type="NCBI Taxonomy" id="3981"/>
    <lineage>
        <taxon>Eukaryota</taxon>
        <taxon>Viridiplantae</taxon>
        <taxon>Streptophyta</taxon>
        <taxon>Embryophyta</taxon>
        <taxon>Tracheophyta</taxon>
        <taxon>Spermatophyta</taxon>
        <taxon>Magnoliopsida</taxon>
        <taxon>eudicotyledons</taxon>
        <taxon>Gunneridae</taxon>
        <taxon>Pentapetalae</taxon>
        <taxon>rosids</taxon>
        <taxon>fabids</taxon>
        <taxon>Malpighiales</taxon>
        <taxon>Euphorbiaceae</taxon>
        <taxon>Crotonoideae</taxon>
        <taxon>Micrandreae</taxon>
        <taxon>Hevea</taxon>
    </lineage>
</organism>
<protein>
    <recommendedName>
        <fullName evidence="3">Reverse transcriptase Ty1/copia-type domain-containing protein</fullName>
    </recommendedName>
</protein>
<dbReference type="PANTHER" id="PTHR11439">
    <property type="entry name" value="GAG-POL-RELATED RETROTRANSPOSON"/>
    <property type="match status" value="1"/>
</dbReference>
<reference evidence="1 2" key="1">
    <citation type="journal article" date="2020" name="Mol. Plant">
        <title>The Chromosome-Based Rubber Tree Genome Provides New Insights into Spurge Genome Evolution and Rubber Biosynthesis.</title>
        <authorList>
            <person name="Liu J."/>
            <person name="Shi C."/>
            <person name="Shi C.C."/>
            <person name="Li W."/>
            <person name="Zhang Q.J."/>
            <person name="Zhang Y."/>
            <person name="Li K."/>
            <person name="Lu H.F."/>
            <person name="Shi C."/>
            <person name="Zhu S.T."/>
            <person name="Xiao Z.Y."/>
            <person name="Nan H."/>
            <person name="Yue Y."/>
            <person name="Zhu X.G."/>
            <person name="Wu Y."/>
            <person name="Hong X.N."/>
            <person name="Fan G.Y."/>
            <person name="Tong Y."/>
            <person name="Zhang D."/>
            <person name="Mao C.L."/>
            <person name="Liu Y.L."/>
            <person name="Hao S.J."/>
            <person name="Liu W.Q."/>
            <person name="Lv M.Q."/>
            <person name="Zhang H.B."/>
            <person name="Liu Y."/>
            <person name="Hu-Tang G.R."/>
            <person name="Wang J.P."/>
            <person name="Wang J.H."/>
            <person name="Sun Y.H."/>
            <person name="Ni S.B."/>
            <person name="Chen W.B."/>
            <person name="Zhang X.C."/>
            <person name="Jiao Y.N."/>
            <person name="Eichler E.E."/>
            <person name="Li G.H."/>
            <person name="Liu X."/>
            <person name="Gao L.Z."/>
        </authorList>
    </citation>
    <scope>NUCLEOTIDE SEQUENCE [LARGE SCALE GENOMIC DNA]</scope>
    <source>
        <strain evidence="2">cv. GT1</strain>
        <tissue evidence="1">Leaf</tissue>
    </source>
</reference>
<name>A0A6A6L1D4_HEVBR</name>